<keyword evidence="2" id="KW-1185">Reference proteome</keyword>
<accession>A0A7C9PNF1</accession>
<comment type="caution">
    <text evidence="1">The sequence shown here is derived from an EMBL/GenBank/DDBJ whole genome shotgun (WGS) entry which is preliminary data.</text>
</comment>
<protein>
    <submittedName>
        <fullName evidence="1">DUF2017 domain-containing protein</fullName>
    </submittedName>
</protein>
<gene>
    <name evidence="1" type="ORF">G3T37_09805</name>
</gene>
<dbReference type="InterPro" id="IPR018561">
    <property type="entry name" value="AosR"/>
</dbReference>
<proteinExistence type="predicted"/>
<dbReference type="EMBL" id="JAAGWZ010000002">
    <property type="protein sequence ID" value="NEM91653.1"/>
    <property type="molecule type" value="Genomic_DNA"/>
</dbReference>
<dbReference type="RefSeq" id="WP_163473489.1">
    <property type="nucleotide sequence ID" value="NZ_JAAGWZ010000002.1"/>
</dbReference>
<evidence type="ECO:0000313" key="1">
    <source>
        <dbReference type="EMBL" id="NEM91653.1"/>
    </source>
</evidence>
<organism evidence="1 2">
    <name type="scientific">Galbitalea soli</name>
    <dbReference type="NCBI Taxonomy" id="1268042"/>
    <lineage>
        <taxon>Bacteria</taxon>
        <taxon>Bacillati</taxon>
        <taxon>Actinomycetota</taxon>
        <taxon>Actinomycetes</taxon>
        <taxon>Micrococcales</taxon>
        <taxon>Microbacteriaceae</taxon>
        <taxon>Galbitalea</taxon>
    </lineage>
</organism>
<dbReference type="Proteomes" id="UP000479756">
    <property type="component" value="Unassembled WGS sequence"/>
</dbReference>
<dbReference type="AlphaFoldDB" id="A0A7C9PNF1"/>
<reference evidence="1 2" key="1">
    <citation type="journal article" date="2014" name="Int. J. Syst. Evol. Microbiol.">
        <title>Description of Galbitalea soli gen. nov., sp. nov., and Frondihabitans sucicola sp. nov.</title>
        <authorList>
            <person name="Kim S.J."/>
            <person name="Lim J.M."/>
            <person name="Ahn J.H."/>
            <person name="Weon H.Y."/>
            <person name="Hamada M."/>
            <person name="Suzuki K."/>
            <person name="Ahn T.Y."/>
            <person name="Kwon S.W."/>
        </authorList>
    </citation>
    <scope>NUCLEOTIDE SEQUENCE [LARGE SCALE GENOMIC DNA]</scope>
    <source>
        <strain evidence="1 2">NBRC 108727</strain>
    </source>
</reference>
<dbReference type="Pfam" id="PF09438">
    <property type="entry name" value="DUF2017"/>
    <property type="match status" value="1"/>
</dbReference>
<sequence>MSGFRSAPGGGARIRLHPQEAAFLADLARQVATLIADRTDAHDDPVLERLLPDAYLDAPEDAAEFRRFTEDELGDAKVRNAMTVLESVTAEPGAKRVDIVLDAAGVGAWLRSLTDIRLALAIRLEITEEGAPPDLDEPDRINYAIYNWLGTLQGSLVAAIDRR</sequence>
<name>A0A7C9PNF1_9MICO</name>
<evidence type="ECO:0000313" key="2">
    <source>
        <dbReference type="Proteomes" id="UP000479756"/>
    </source>
</evidence>